<organism evidence="2 3">
    <name type="scientific">Pseudoalteromonas luteoviolacea</name>
    <dbReference type="NCBI Taxonomy" id="43657"/>
    <lineage>
        <taxon>Bacteria</taxon>
        <taxon>Pseudomonadati</taxon>
        <taxon>Pseudomonadota</taxon>
        <taxon>Gammaproteobacteria</taxon>
        <taxon>Alteromonadales</taxon>
        <taxon>Pseudoalteromonadaceae</taxon>
        <taxon>Pseudoalteromonas</taxon>
    </lineage>
</organism>
<sequence>MKKVSVLSLLMALIAGCGGSGADVPQVSDIQPGFGNDTAENFEANMRFYSPDFVDKSGKLTVVNLSDNSQQVHNIESLNQFALTVSVGGRYSFMYAPNSSVVTCPKRSGCGRSLLNDPNDLNGNNEIDFDEPINAEVHFEMVVLPVPGINQVLFSSFNSALASSKLDSSIWSLTAAPNNHLTQSTIQSKQKAEYVSDVMTYIDVMHQHSQNQKDSELFVNAIEEGLSGNSTALTPYRQLANDYLIETLITEETNSLYRGVSEKVLIEVNELLRLDSSRELHAEIEPYSNELLNHIRNAIGVLRLQDEQYSEELKVKLEEVEALVNDDAQDAFLVALEVIGDVVKHVSPFENSVPGSYTLPGLDIDYQTEGGFRWIITGVRQGFEVGVDISVPEWRISPALGDKIVGHGVGEISKPGTKLEFSFDEFEIVSESSFDPNNIDEVIGIANVSGDIKLSQDDAVLTGNINVDYLRQNLSIRNTKSILPHLSVDGMLTTNNQVTPLRIYANERSPLALRTDMDLVFGAQLELALNGGKDLRIQVTGEPDDLSDFTTADIAIILGGHVSEITVTNLVGNINVIVRGRDGYWVDIKKKKDLYTGGFYFGDKLVADVRTIRGIPGILFPDGSFESLF</sequence>
<feature type="chain" id="PRO_5002151355" description="Lipoprotein" evidence="1">
    <location>
        <begin position="23"/>
        <end position="629"/>
    </location>
</feature>
<reference evidence="2 3" key="1">
    <citation type="submission" date="2014-12" db="EMBL/GenBank/DDBJ databases">
        <title>Draft Genome Sequence of Pseudoalteromonas luteoviolacea HI1.</title>
        <authorList>
            <person name="Asahina A.Y."/>
            <person name="Hadfield M.G."/>
        </authorList>
    </citation>
    <scope>NUCLEOTIDE SEQUENCE [LARGE SCALE GENOMIC DNA]</scope>
    <source>
        <strain evidence="2 3">HI1</strain>
    </source>
</reference>
<comment type="caution">
    <text evidence="2">The sequence shown here is derived from an EMBL/GenBank/DDBJ whole genome shotgun (WGS) entry which is preliminary data.</text>
</comment>
<dbReference type="RefSeq" id="WP_039609015.1">
    <property type="nucleotide sequence ID" value="NZ_JWIC01000005.1"/>
</dbReference>
<gene>
    <name evidence="2" type="ORF">JF50_08395</name>
</gene>
<dbReference type="PROSITE" id="PS51257">
    <property type="entry name" value="PROKAR_LIPOPROTEIN"/>
    <property type="match status" value="1"/>
</dbReference>
<feature type="signal peptide" evidence="1">
    <location>
        <begin position="1"/>
        <end position="22"/>
    </location>
</feature>
<name>A0A0C1QQ92_9GAMM</name>
<keyword evidence="1" id="KW-0732">Signal</keyword>
<evidence type="ECO:0008006" key="4">
    <source>
        <dbReference type="Google" id="ProtNLM"/>
    </source>
</evidence>
<dbReference type="EMBL" id="JWIC01000005">
    <property type="protein sequence ID" value="KID57242.1"/>
    <property type="molecule type" value="Genomic_DNA"/>
</dbReference>
<dbReference type="AlphaFoldDB" id="A0A0C1QQ92"/>
<evidence type="ECO:0000313" key="2">
    <source>
        <dbReference type="EMBL" id="KID57242.1"/>
    </source>
</evidence>
<evidence type="ECO:0000256" key="1">
    <source>
        <dbReference type="SAM" id="SignalP"/>
    </source>
</evidence>
<dbReference type="OrthoDB" id="6306411at2"/>
<protein>
    <recommendedName>
        <fullName evidence="4">Lipoprotein</fullName>
    </recommendedName>
</protein>
<proteinExistence type="predicted"/>
<dbReference type="Proteomes" id="UP000031327">
    <property type="component" value="Unassembled WGS sequence"/>
</dbReference>
<accession>A0A0C1QQ92</accession>
<evidence type="ECO:0000313" key="3">
    <source>
        <dbReference type="Proteomes" id="UP000031327"/>
    </source>
</evidence>